<feature type="non-terminal residue" evidence="2">
    <location>
        <position position="75"/>
    </location>
</feature>
<dbReference type="PRINTS" id="PR00348">
    <property type="entry name" value="UBIQUITIN"/>
</dbReference>
<dbReference type="InterPro" id="IPR019956">
    <property type="entry name" value="Ubiquitin_dom"/>
</dbReference>
<gene>
    <name evidence="2" type="ORF">EDD18DRAFT_1024620</name>
</gene>
<dbReference type="SMART" id="SM00213">
    <property type="entry name" value="UBQ"/>
    <property type="match status" value="1"/>
</dbReference>
<organism evidence="2 3">
    <name type="scientific">Armillaria luteobubalina</name>
    <dbReference type="NCBI Taxonomy" id="153913"/>
    <lineage>
        <taxon>Eukaryota</taxon>
        <taxon>Fungi</taxon>
        <taxon>Dikarya</taxon>
        <taxon>Basidiomycota</taxon>
        <taxon>Agaricomycotina</taxon>
        <taxon>Agaricomycetes</taxon>
        <taxon>Agaricomycetidae</taxon>
        <taxon>Agaricales</taxon>
        <taxon>Marasmiineae</taxon>
        <taxon>Physalacriaceae</taxon>
        <taxon>Armillaria</taxon>
    </lineage>
</organism>
<dbReference type="Pfam" id="PF00240">
    <property type="entry name" value="ubiquitin"/>
    <property type="match status" value="1"/>
</dbReference>
<dbReference type="Gene3D" id="3.10.20.90">
    <property type="entry name" value="Phosphatidylinositol 3-kinase Catalytic Subunit, Chain A, domain 1"/>
    <property type="match status" value="1"/>
</dbReference>
<dbReference type="InterPro" id="IPR029071">
    <property type="entry name" value="Ubiquitin-like_domsf"/>
</dbReference>
<name>A0AA39PYH6_9AGAR</name>
<evidence type="ECO:0000259" key="1">
    <source>
        <dbReference type="PROSITE" id="PS50053"/>
    </source>
</evidence>
<dbReference type="PANTHER" id="PTHR10666">
    <property type="entry name" value="UBIQUITIN"/>
    <property type="match status" value="1"/>
</dbReference>
<accession>A0AA39PYH6</accession>
<dbReference type="InterPro" id="IPR000626">
    <property type="entry name" value="Ubiquitin-like_dom"/>
</dbReference>
<dbReference type="EMBL" id="JAUEPU010000027">
    <property type="protein sequence ID" value="KAK0492937.1"/>
    <property type="molecule type" value="Genomic_DNA"/>
</dbReference>
<feature type="domain" description="Ubiquitin-like" evidence="1">
    <location>
        <begin position="1"/>
        <end position="75"/>
    </location>
</feature>
<evidence type="ECO:0000313" key="3">
    <source>
        <dbReference type="Proteomes" id="UP001175228"/>
    </source>
</evidence>
<dbReference type="SUPFAM" id="SSF54236">
    <property type="entry name" value="Ubiquitin-like"/>
    <property type="match status" value="1"/>
</dbReference>
<comment type="caution">
    <text evidence="2">The sequence shown here is derived from an EMBL/GenBank/DDBJ whole genome shotgun (WGS) entry which is preliminary data.</text>
</comment>
<reference evidence="2" key="1">
    <citation type="submission" date="2023-06" db="EMBL/GenBank/DDBJ databases">
        <authorList>
            <consortium name="Lawrence Berkeley National Laboratory"/>
            <person name="Ahrendt S."/>
            <person name="Sahu N."/>
            <person name="Indic B."/>
            <person name="Wong-Bajracharya J."/>
            <person name="Merenyi Z."/>
            <person name="Ke H.-M."/>
            <person name="Monk M."/>
            <person name="Kocsube S."/>
            <person name="Drula E."/>
            <person name="Lipzen A."/>
            <person name="Balint B."/>
            <person name="Henrissat B."/>
            <person name="Andreopoulos B."/>
            <person name="Martin F.M."/>
            <person name="Harder C.B."/>
            <person name="Rigling D."/>
            <person name="Ford K.L."/>
            <person name="Foster G.D."/>
            <person name="Pangilinan J."/>
            <person name="Papanicolaou A."/>
            <person name="Barry K."/>
            <person name="LaButti K."/>
            <person name="Viragh M."/>
            <person name="Koriabine M."/>
            <person name="Yan M."/>
            <person name="Riley R."/>
            <person name="Champramary S."/>
            <person name="Plett K.L."/>
            <person name="Tsai I.J."/>
            <person name="Slot J."/>
            <person name="Sipos G."/>
            <person name="Plett J."/>
            <person name="Nagy L.G."/>
            <person name="Grigoriev I.V."/>
        </authorList>
    </citation>
    <scope>NUCLEOTIDE SEQUENCE</scope>
    <source>
        <strain evidence="2">HWK02</strain>
    </source>
</reference>
<dbReference type="Proteomes" id="UP001175228">
    <property type="component" value="Unassembled WGS sequence"/>
</dbReference>
<evidence type="ECO:0000313" key="2">
    <source>
        <dbReference type="EMBL" id="KAK0492937.1"/>
    </source>
</evidence>
<keyword evidence="3" id="KW-1185">Reference proteome</keyword>
<dbReference type="PROSITE" id="PS50053">
    <property type="entry name" value="UBIQUITIN_2"/>
    <property type="match status" value="1"/>
</dbReference>
<proteinExistence type="predicted"/>
<protein>
    <submittedName>
        <fullName evidence="2">Ubiquitin-related domain-containing protein</fullName>
    </submittedName>
</protein>
<sequence>MKIFVSPGPWRTFTFNVSPSACTSDIKELPENTESIPCNQQILMFGGKRLQDNDKLSDYGIENETTIRLAFRLRG</sequence>
<dbReference type="InterPro" id="IPR050158">
    <property type="entry name" value="Ubiquitin_ubiquitin-like"/>
</dbReference>
<dbReference type="AlphaFoldDB" id="A0AA39PYH6"/>